<keyword evidence="7 12" id="KW-0812">Transmembrane</keyword>
<dbReference type="InterPro" id="IPR029016">
    <property type="entry name" value="GAF-like_dom_sf"/>
</dbReference>
<keyword evidence="15" id="KW-1185">Reference proteome</keyword>
<keyword evidence="6" id="KW-0808">Transferase</keyword>
<feature type="transmembrane region" description="Helical" evidence="12">
    <location>
        <begin position="368"/>
        <end position="390"/>
    </location>
</feature>
<dbReference type="Pfam" id="PF08269">
    <property type="entry name" value="dCache_2"/>
    <property type="match status" value="1"/>
</dbReference>
<dbReference type="GO" id="GO:0005886">
    <property type="term" value="C:plasma membrane"/>
    <property type="evidence" value="ECO:0007669"/>
    <property type="project" value="UniProtKB-SubCell"/>
</dbReference>
<dbReference type="KEGG" id="fax:FUAX_37530"/>
<keyword evidence="10 12" id="KW-0472">Membrane</keyword>
<protein>
    <recommendedName>
        <fullName evidence="3">histidine kinase</fullName>
        <ecNumber evidence="3">2.7.13.3</ecNumber>
    </recommendedName>
</protein>
<dbReference type="Gene3D" id="6.10.340.10">
    <property type="match status" value="1"/>
</dbReference>
<dbReference type="InterPro" id="IPR003018">
    <property type="entry name" value="GAF"/>
</dbReference>
<keyword evidence="8" id="KW-0418">Kinase</keyword>
<gene>
    <name evidence="14" type="ORF">FUAX_37530</name>
</gene>
<keyword evidence="11" id="KW-0175">Coiled coil</keyword>
<accession>A0AAU9DDQ6</accession>
<dbReference type="CDD" id="cd18774">
    <property type="entry name" value="PDC2_HK_sensor"/>
    <property type="match status" value="1"/>
</dbReference>
<evidence type="ECO:0000256" key="8">
    <source>
        <dbReference type="ARBA" id="ARBA00022777"/>
    </source>
</evidence>
<dbReference type="CDD" id="cd06225">
    <property type="entry name" value="HAMP"/>
    <property type="match status" value="1"/>
</dbReference>
<dbReference type="Proteomes" id="UP001348817">
    <property type="component" value="Chromosome"/>
</dbReference>
<evidence type="ECO:0000256" key="1">
    <source>
        <dbReference type="ARBA" id="ARBA00000085"/>
    </source>
</evidence>
<dbReference type="SMART" id="SM01049">
    <property type="entry name" value="Cache_2"/>
    <property type="match status" value="2"/>
</dbReference>
<reference evidence="14 15" key="1">
    <citation type="submission" date="2021-12" db="EMBL/GenBank/DDBJ databases">
        <title>Genome sequencing of bacteria with rrn-lacking chromosome and rrn-plasmid.</title>
        <authorList>
            <person name="Anda M."/>
            <person name="Iwasaki W."/>
        </authorList>
    </citation>
    <scope>NUCLEOTIDE SEQUENCE [LARGE SCALE GENOMIC DNA]</scope>
    <source>
        <strain evidence="14 15">DSM 100852</strain>
    </source>
</reference>
<evidence type="ECO:0000256" key="12">
    <source>
        <dbReference type="SAM" id="Phobius"/>
    </source>
</evidence>
<dbReference type="PANTHER" id="PTHR45528">
    <property type="entry name" value="SENSOR HISTIDINE KINASE CPXA"/>
    <property type="match status" value="1"/>
</dbReference>
<dbReference type="SMART" id="SM00065">
    <property type="entry name" value="GAF"/>
    <property type="match status" value="1"/>
</dbReference>
<dbReference type="EMBL" id="AP025314">
    <property type="protein sequence ID" value="BDD11321.1"/>
    <property type="molecule type" value="Genomic_DNA"/>
</dbReference>
<keyword evidence="4" id="KW-1003">Cell membrane</keyword>
<evidence type="ECO:0000256" key="5">
    <source>
        <dbReference type="ARBA" id="ARBA00022553"/>
    </source>
</evidence>
<dbReference type="EC" id="2.7.13.3" evidence="3"/>
<comment type="subcellular location">
    <subcellularLocation>
        <location evidence="2">Cell membrane</location>
        <topology evidence="2">Multi-pass membrane protein</topology>
    </subcellularLocation>
</comment>
<comment type="catalytic activity">
    <reaction evidence="1">
        <text>ATP + protein L-histidine = ADP + protein N-phospho-L-histidine.</text>
        <dbReference type="EC" id="2.7.13.3"/>
    </reaction>
</comment>
<evidence type="ECO:0000313" key="15">
    <source>
        <dbReference type="Proteomes" id="UP001348817"/>
    </source>
</evidence>
<proteinExistence type="predicted"/>
<evidence type="ECO:0000256" key="10">
    <source>
        <dbReference type="ARBA" id="ARBA00023136"/>
    </source>
</evidence>
<evidence type="ECO:0000259" key="13">
    <source>
        <dbReference type="PROSITE" id="PS50885"/>
    </source>
</evidence>
<dbReference type="Gene3D" id="3.30.450.20">
    <property type="entry name" value="PAS domain"/>
    <property type="match status" value="2"/>
</dbReference>
<dbReference type="RefSeq" id="WP_338392822.1">
    <property type="nucleotide sequence ID" value="NZ_AP025314.1"/>
</dbReference>
<dbReference type="GO" id="GO:0000155">
    <property type="term" value="F:phosphorelay sensor kinase activity"/>
    <property type="evidence" value="ECO:0007669"/>
    <property type="project" value="TreeGrafter"/>
</dbReference>
<dbReference type="SUPFAM" id="SSF55781">
    <property type="entry name" value="GAF domain-like"/>
    <property type="match status" value="1"/>
</dbReference>
<dbReference type="Pfam" id="PF13185">
    <property type="entry name" value="GAF_2"/>
    <property type="match status" value="1"/>
</dbReference>
<feature type="domain" description="HAMP" evidence="13">
    <location>
        <begin position="392"/>
        <end position="446"/>
    </location>
</feature>
<evidence type="ECO:0000256" key="9">
    <source>
        <dbReference type="ARBA" id="ARBA00022989"/>
    </source>
</evidence>
<dbReference type="InterPro" id="IPR033480">
    <property type="entry name" value="sCache_2"/>
</dbReference>
<dbReference type="InterPro" id="IPR004010">
    <property type="entry name" value="Double_Cache_2"/>
</dbReference>
<feature type="coiled-coil region" evidence="11">
    <location>
        <begin position="654"/>
        <end position="692"/>
    </location>
</feature>
<organism evidence="14 15">
    <name type="scientific">Fulvitalea axinellae</name>
    <dbReference type="NCBI Taxonomy" id="1182444"/>
    <lineage>
        <taxon>Bacteria</taxon>
        <taxon>Pseudomonadati</taxon>
        <taxon>Bacteroidota</taxon>
        <taxon>Cytophagia</taxon>
        <taxon>Cytophagales</taxon>
        <taxon>Persicobacteraceae</taxon>
        <taxon>Fulvitalea</taxon>
    </lineage>
</organism>
<evidence type="ECO:0000313" key="14">
    <source>
        <dbReference type="EMBL" id="BDD11321.1"/>
    </source>
</evidence>
<evidence type="ECO:0000256" key="6">
    <source>
        <dbReference type="ARBA" id="ARBA00022679"/>
    </source>
</evidence>
<keyword evidence="9 12" id="KW-1133">Transmembrane helix</keyword>
<evidence type="ECO:0000256" key="2">
    <source>
        <dbReference type="ARBA" id="ARBA00004651"/>
    </source>
</evidence>
<dbReference type="AlphaFoldDB" id="A0AAU9DDQ6"/>
<evidence type="ECO:0000256" key="3">
    <source>
        <dbReference type="ARBA" id="ARBA00012438"/>
    </source>
</evidence>
<evidence type="ECO:0000256" key="4">
    <source>
        <dbReference type="ARBA" id="ARBA00022475"/>
    </source>
</evidence>
<evidence type="ECO:0000256" key="11">
    <source>
        <dbReference type="SAM" id="Coils"/>
    </source>
</evidence>
<dbReference type="PROSITE" id="PS50885">
    <property type="entry name" value="HAMP"/>
    <property type="match status" value="1"/>
</dbReference>
<dbReference type="InterPro" id="IPR050398">
    <property type="entry name" value="HssS/ArlS-like"/>
</dbReference>
<name>A0AAU9DDQ6_9BACT</name>
<evidence type="ECO:0000256" key="7">
    <source>
        <dbReference type="ARBA" id="ARBA00022692"/>
    </source>
</evidence>
<dbReference type="PANTHER" id="PTHR45528:SF10">
    <property type="entry name" value="METHYL-ACCEPTING CHEMOTAXIS PROTEIN"/>
    <property type="match status" value="1"/>
</dbReference>
<dbReference type="InterPro" id="IPR003660">
    <property type="entry name" value="HAMP_dom"/>
</dbReference>
<keyword evidence="5" id="KW-0597">Phosphoprotein</keyword>
<sequence length="809" mass="92372">MDFNLRNYGLRIKLMVTFSGLVFFGLLLASGFALTQLYEFKEEEIRTNKESTTENLKSNLRRLSEVAYQSVANGYELMHSESFMEKHFGPALQNGVEGVFRLVEHEHERIRAQKKNELIEQAEMLRMIKDIRFGEQESGYVFIFTAEEEPLIVAHPIFPEAEGTMTGPHLALPGKEQTSKAIKEMAKLAKEKGFGFYFYDFLNPDTGKVERKLSYFRYFPEWNWVVTTGVSVKGFEEEIRKRLIVQVKNMRFDEGNGYFWITTDEKPRPTVVYDYRSPELVGKKVPGIYKDINGNELFLSFVTAALERDGFTEYQYSREGGSEKLDKLAHSIHFKPYGWIISTAVYLDAYEKEHMAFLERVESKASSITILMIGMSLLLLAGSLLVAFLFSREITHIVERVKEAMLKMSKGESVEEIEIQNLGQDELGQMVLSMNRMREGVGEYARFAQDIGDGNLESEFKPLGNEDRLGNSLLLMRDNLKTVAEEEKLRTWHNEGLAKFGNMLRDSTSENMLATVLSELIKYVKANQGAFFIVSDSEEEARTLKMEACYAYGRKKFINKEIAVGEGLAGETFREGMTRLMTEIPEDYLNITSGLGKALPKCLILVPLKLNDTVLGVLELATFHVWDEAEVEFLEKICESVAVAVANRRTNVRTEHLLRESQVLTEELRTQEEEMRQNMEEMQVTQSELARKNLASEIHEQGFDRYGFILEMDDQGEVKGGNKFALEQLGGKKAVVGKYFGEFVADQHFNGEEFCGLLKQRNSLALQTRLRMEDGTEQMFAGMMTYMKQESAVRMIGFLPNVINSSVVD</sequence>
<dbReference type="SMART" id="SM00304">
    <property type="entry name" value="HAMP"/>
    <property type="match status" value="1"/>
</dbReference>
<dbReference type="Gene3D" id="3.30.450.40">
    <property type="match status" value="1"/>
</dbReference>
<dbReference type="Pfam" id="PF00672">
    <property type="entry name" value="HAMP"/>
    <property type="match status" value="1"/>
</dbReference>